<comment type="caution">
    <text evidence="2">The sequence shown here is derived from an EMBL/GenBank/DDBJ whole genome shotgun (WGS) entry which is preliminary data.</text>
</comment>
<dbReference type="AlphaFoldDB" id="A0A835C490"/>
<protein>
    <recommendedName>
        <fullName evidence="1">Retrotransposon gag domain-containing protein</fullName>
    </recommendedName>
</protein>
<gene>
    <name evidence="2" type="ORF">G2W53_015264</name>
</gene>
<evidence type="ECO:0000313" key="2">
    <source>
        <dbReference type="EMBL" id="KAF7832931.1"/>
    </source>
</evidence>
<dbReference type="InterPro" id="IPR005162">
    <property type="entry name" value="Retrotrans_gag_dom"/>
</dbReference>
<organism evidence="2 3">
    <name type="scientific">Senna tora</name>
    <dbReference type="NCBI Taxonomy" id="362788"/>
    <lineage>
        <taxon>Eukaryota</taxon>
        <taxon>Viridiplantae</taxon>
        <taxon>Streptophyta</taxon>
        <taxon>Embryophyta</taxon>
        <taxon>Tracheophyta</taxon>
        <taxon>Spermatophyta</taxon>
        <taxon>Magnoliopsida</taxon>
        <taxon>eudicotyledons</taxon>
        <taxon>Gunneridae</taxon>
        <taxon>Pentapetalae</taxon>
        <taxon>rosids</taxon>
        <taxon>fabids</taxon>
        <taxon>Fabales</taxon>
        <taxon>Fabaceae</taxon>
        <taxon>Caesalpinioideae</taxon>
        <taxon>Cassia clade</taxon>
        <taxon>Senna</taxon>
    </lineage>
</organism>
<evidence type="ECO:0000313" key="3">
    <source>
        <dbReference type="Proteomes" id="UP000634136"/>
    </source>
</evidence>
<name>A0A835C490_9FABA</name>
<dbReference type="PANTHER" id="PTHR33223">
    <property type="entry name" value="CCHC-TYPE DOMAIN-CONTAINING PROTEIN"/>
    <property type="match status" value="1"/>
</dbReference>
<reference evidence="2" key="1">
    <citation type="submission" date="2020-09" db="EMBL/GenBank/DDBJ databases">
        <title>Genome-Enabled Discovery of Anthraquinone Biosynthesis in Senna tora.</title>
        <authorList>
            <person name="Kang S.-H."/>
            <person name="Pandey R.P."/>
            <person name="Lee C.-M."/>
            <person name="Sim J.-S."/>
            <person name="Jeong J.-T."/>
            <person name="Choi B.-S."/>
            <person name="Jung M."/>
            <person name="Ginzburg D."/>
            <person name="Zhao K."/>
            <person name="Won S.Y."/>
            <person name="Oh T.-J."/>
            <person name="Yu Y."/>
            <person name="Kim N.-H."/>
            <person name="Lee O.R."/>
            <person name="Lee T.-H."/>
            <person name="Bashyal P."/>
            <person name="Kim T.-S."/>
            <person name="Lee W.-H."/>
            <person name="Kawkins C."/>
            <person name="Kim C.-K."/>
            <person name="Kim J.S."/>
            <person name="Ahn B.O."/>
            <person name="Rhee S.Y."/>
            <person name="Sohng J.K."/>
        </authorList>
    </citation>
    <scope>NUCLEOTIDE SEQUENCE</scope>
    <source>
        <tissue evidence="2">Leaf</tissue>
    </source>
</reference>
<dbReference type="Proteomes" id="UP000634136">
    <property type="component" value="Unassembled WGS sequence"/>
</dbReference>
<dbReference type="Pfam" id="PF03732">
    <property type="entry name" value="Retrotrans_gag"/>
    <property type="match status" value="1"/>
</dbReference>
<dbReference type="OrthoDB" id="1689420at2759"/>
<keyword evidence="3" id="KW-1185">Reference proteome</keyword>
<feature type="domain" description="Retrotransposon gag" evidence="1">
    <location>
        <begin position="2"/>
        <end position="66"/>
    </location>
</feature>
<accession>A0A835C490</accession>
<dbReference type="EMBL" id="JAAIUW010000005">
    <property type="protein sequence ID" value="KAF7832931.1"/>
    <property type="molecule type" value="Genomic_DNA"/>
</dbReference>
<proteinExistence type="predicted"/>
<dbReference type="PANTHER" id="PTHR33223:SF3">
    <property type="match status" value="1"/>
</dbReference>
<evidence type="ECO:0000259" key="1">
    <source>
        <dbReference type="Pfam" id="PF03732"/>
    </source>
</evidence>
<sequence length="348" mass="40238">MMRQFLNKYFPDSRAINIWREICGIKQKPTETLYEYWERFKRLCASYPQHGVFEQSLIHYFYEGLLPTERGMLEAASNGCIVDKTPAEARELISTMAATSQEFRFRQGMPRTVNETSISSIEAKLNQLTNMVHNMATWQIVQVKLCGICVMQGHPTDMCSKLQEHTQGGVNAICGFQHPQKRYDPYFNTYNPGWRDHPNFSYAPRPQGYTGQGKLPSQTKTNPKHNANAITLRSGKELEDIPAKLRRGHTLETKIGTKPEAELEVSKQHDHQQKEEKKFPPAELIAHLPFLERFAKSRKEREEKEIMDTFRRVEVNIPPLGPIKQIPRCAKFLKELCTNKKKLTDNDK</sequence>